<dbReference type="OrthoDB" id="1524641at2"/>
<protein>
    <submittedName>
        <fullName evidence="1">Uncharacterized protein</fullName>
    </submittedName>
</protein>
<sequence length="107" mass="12455">MTNQAVKTKPVFRAEPILRSIFRKAEVEYKKTDETFRMLGWSELPTELKIAIEDDVKGYVEELAGSYSTNCPFVQKRRESIDFWINSYLDGICTLDTAMEALRLKRL</sequence>
<name>A0A316TNQ5_9BACT</name>
<reference evidence="1 2" key="1">
    <citation type="submission" date="2018-05" db="EMBL/GenBank/DDBJ databases">
        <title>Rhodohalobacter halophilus gen. nov., sp. nov., a moderately halophilic member of the family Balneolaceae.</title>
        <authorList>
            <person name="Liu Z.-W."/>
        </authorList>
    </citation>
    <scope>NUCLEOTIDE SEQUENCE [LARGE SCALE GENOMIC DNA]</scope>
    <source>
        <strain evidence="1 2">8A47</strain>
    </source>
</reference>
<keyword evidence="2" id="KW-1185">Reference proteome</keyword>
<evidence type="ECO:0000313" key="2">
    <source>
        <dbReference type="Proteomes" id="UP000245533"/>
    </source>
</evidence>
<accession>A0A316TNQ5</accession>
<dbReference type="EMBL" id="QGGB01000007">
    <property type="protein sequence ID" value="PWN06243.1"/>
    <property type="molecule type" value="Genomic_DNA"/>
</dbReference>
<evidence type="ECO:0000313" key="1">
    <source>
        <dbReference type="EMBL" id="PWN06243.1"/>
    </source>
</evidence>
<comment type="caution">
    <text evidence="1">The sequence shown here is derived from an EMBL/GenBank/DDBJ whole genome shotgun (WGS) entry which is preliminary data.</text>
</comment>
<dbReference type="AlphaFoldDB" id="A0A316TNQ5"/>
<gene>
    <name evidence="1" type="ORF">DDZ15_10465</name>
</gene>
<organism evidence="1 2">
    <name type="scientific">Rhodohalobacter mucosus</name>
    <dbReference type="NCBI Taxonomy" id="2079485"/>
    <lineage>
        <taxon>Bacteria</taxon>
        <taxon>Pseudomonadati</taxon>
        <taxon>Balneolota</taxon>
        <taxon>Balneolia</taxon>
        <taxon>Balneolales</taxon>
        <taxon>Balneolaceae</taxon>
        <taxon>Rhodohalobacter</taxon>
    </lineage>
</organism>
<dbReference type="Proteomes" id="UP000245533">
    <property type="component" value="Unassembled WGS sequence"/>
</dbReference>
<proteinExistence type="predicted"/>
<dbReference type="RefSeq" id="WP_109647036.1">
    <property type="nucleotide sequence ID" value="NZ_QGGB01000007.1"/>
</dbReference>